<dbReference type="GO" id="GO:0006487">
    <property type="term" value="P:protein N-linked glycosylation"/>
    <property type="evidence" value="ECO:0007669"/>
    <property type="project" value="TreeGrafter"/>
</dbReference>
<dbReference type="GO" id="GO:0004601">
    <property type="term" value="F:peroxidase activity"/>
    <property type="evidence" value="ECO:0007669"/>
    <property type="project" value="UniProtKB-KW"/>
</dbReference>
<dbReference type="OrthoDB" id="302705at2759"/>
<dbReference type="AlphaFoldDB" id="A0A2U1QFQ2"/>
<organism evidence="4 5">
    <name type="scientific">Artemisia annua</name>
    <name type="common">Sweet wormwood</name>
    <dbReference type="NCBI Taxonomy" id="35608"/>
    <lineage>
        <taxon>Eukaryota</taxon>
        <taxon>Viridiplantae</taxon>
        <taxon>Streptophyta</taxon>
        <taxon>Embryophyta</taxon>
        <taxon>Tracheophyta</taxon>
        <taxon>Spermatophyta</taxon>
        <taxon>Magnoliopsida</taxon>
        <taxon>eudicotyledons</taxon>
        <taxon>Gunneridae</taxon>
        <taxon>Pentapetalae</taxon>
        <taxon>asterids</taxon>
        <taxon>campanulids</taxon>
        <taxon>Asterales</taxon>
        <taxon>Asteraceae</taxon>
        <taxon>Asteroideae</taxon>
        <taxon>Anthemideae</taxon>
        <taxon>Artemisiinae</taxon>
        <taxon>Artemisia</taxon>
    </lineage>
</organism>
<sequence length="278" mass="30644">MACSAVELIINQRPTLNHCHNLSNILKKTSFSRPFIHTLKESRYSYKKSFKLEQRTAAGSIGAKGDDERISPAISAFEQETLIDNGGASYQVTAGGLHTVFNRASKWVVAVTLSGLILLRHDALALWGATGSVLNYMLVIGLKHILKQERPISEVNSGHGMPSSHAQNIFYTIFFLILSVIEWQGLNGVTAVLSVLAVALGCYFSWLRVLLRYHTISQVVVGAILGSLFSVIWFRSWETIVQKAFYSNISVRIFVVIGAACCCLELISNVVKQVLGNK</sequence>
<evidence type="ECO:0000259" key="3">
    <source>
        <dbReference type="SMART" id="SM00014"/>
    </source>
</evidence>
<dbReference type="GO" id="GO:0047874">
    <property type="term" value="F:dolichyldiphosphatase activity"/>
    <property type="evidence" value="ECO:0007669"/>
    <property type="project" value="TreeGrafter"/>
</dbReference>
<keyword evidence="5" id="KW-1185">Reference proteome</keyword>
<dbReference type="GO" id="GO:0005789">
    <property type="term" value="C:endoplasmic reticulum membrane"/>
    <property type="evidence" value="ECO:0007669"/>
    <property type="project" value="TreeGrafter"/>
</dbReference>
<dbReference type="PANTHER" id="PTHR11247">
    <property type="entry name" value="PALMITOYL-PROTEIN THIOESTERASE/DOLICHYLDIPHOSPHATASE 1"/>
    <property type="match status" value="1"/>
</dbReference>
<feature type="domain" description="Phosphatidic acid phosphatase type 2/haloperoxidase" evidence="3">
    <location>
        <begin position="124"/>
        <end position="234"/>
    </location>
</feature>
<protein>
    <submittedName>
        <fullName evidence="4">Phosphatidic acid phosphatase/chloroperoxidase, N-terminal</fullName>
    </submittedName>
</protein>
<evidence type="ECO:0000313" key="4">
    <source>
        <dbReference type="EMBL" id="PWA96839.1"/>
    </source>
</evidence>
<feature type="transmembrane region" description="Helical" evidence="2">
    <location>
        <begin position="189"/>
        <end position="207"/>
    </location>
</feature>
<reference evidence="4 5" key="1">
    <citation type="journal article" date="2018" name="Mol. Plant">
        <title>The genome of Artemisia annua provides insight into the evolution of Asteraceae family and artemisinin biosynthesis.</title>
        <authorList>
            <person name="Shen Q."/>
            <person name="Zhang L."/>
            <person name="Liao Z."/>
            <person name="Wang S."/>
            <person name="Yan T."/>
            <person name="Shi P."/>
            <person name="Liu M."/>
            <person name="Fu X."/>
            <person name="Pan Q."/>
            <person name="Wang Y."/>
            <person name="Lv Z."/>
            <person name="Lu X."/>
            <person name="Zhang F."/>
            <person name="Jiang W."/>
            <person name="Ma Y."/>
            <person name="Chen M."/>
            <person name="Hao X."/>
            <person name="Li L."/>
            <person name="Tang Y."/>
            <person name="Lv G."/>
            <person name="Zhou Y."/>
            <person name="Sun X."/>
            <person name="Brodelius P.E."/>
            <person name="Rose J.K.C."/>
            <person name="Tang K."/>
        </authorList>
    </citation>
    <scope>NUCLEOTIDE SEQUENCE [LARGE SCALE GENOMIC DNA]</scope>
    <source>
        <strain evidence="5">cv. Huhao1</strain>
        <tissue evidence="4">Leaf</tissue>
    </source>
</reference>
<dbReference type="SUPFAM" id="SSF48317">
    <property type="entry name" value="Acid phosphatase/Vanadium-dependent haloperoxidase"/>
    <property type="match status" value="1"/>
</dbReference>
<feature type="transmembrane region" description="Helical" evidence="2">
    <location>
        <begin position="219"/>
        <end position="237"/>
    </location>
</feature>
<dbReference type="Pfam" id="PF01569">
    <property type="entry name" value="PAP2"/>
    <property type="match status" value="1"/>
</dbReference>
<keyword evidence="2" id="KW-0472">Membrane</keyword>
<comment type="caution">
    <text evidence="4">The sequence shown here is derived from an EMBL/GenBank/DDBJ whole genome shotgun (WGS) entry which is preliminary data.</text>
</comment>
<keyword evidence="2" id="KW-0812">Transmembrane</keyword>
<feature type="transmembrane region" description="Helical" evidence="2">
    <location>
        <begin position="124"/>
        <end position="146"/>
    </location>
</feature>
<accession>A0A2U1QFQ2</accession>
<dbReference type="STRING" id="35608.A0A2U1QFQ2"/>
<evidence type="ECO:0000256" key="2">
    <source>
        <dbReference type="SAM" id="Phobius"/>
    </source>
</evidence>
<dbReference type="GO" id="GO:0008610">
    <property type="term" value="P:lipid biosynthetic process"/>
    <property type="evidence" value="ECO:0007669"/>
    <property type="project" value="TreeGrafter"/>
</dbReference>
<evidence type="ECO:0000313" key="5">
    <source>
        <dbReference type="Proteomes" id="UP000245207"/>
    </source>
</evidence>
<proteinExistence type="predicted"/>
<dbReference type="Proteomes" id="UP000245207">
    <property type="component" value="Unassembled WGS sequence"/>
</dbReference>
<dbReference type="Gene3D" id="1.20.144.10">
    <property type="entry name" value="Phosphatidic acid phosphatase type 2/haloperoxidase"/>
    <property type="match status" value="1"/>
</dbReference>
<keyword evidence="2" id="KW-1133">Transmembrane helix</keyword>
<dbReference type="SMART" id="SM00014">
    <property type="entry name" value="acidPPc"/>
    <property type="match status" value="1"/>
</dbReference>
<dbReference type="EMBL" id="PKPP01000157">
    <property type="protein sequence ID" value="PWA96839.1"/>
    <property type="molecule type" value="Genomic_DNA"/>
</dbReference>
<keyword evidence="4" id="KW-0560">Oxidoreductase</keyword>
<gene>
    <name evidence="4" type="ORF">CTI12_AA036200</name>
</gene>
<feature type="transmembrane region" description="Helical" evidence="2">
    <location>
        <begin position="166"/>
        <end position="183"/>
    </location>
</feature>
<dbReference type="InterPro" id="IPR000326">
    <property type="entry name" value="PAP2/HPO"/>
</dbReference>
<name>A0A2U1QFQ2_ARTAN</name>
<dbReference type="PANTHER" id="PTHR11247:SF40">
    <property type="entry name" value="LIPID PHOSPHATE PHOSPHATASE EPSILON 1, CHLOROPLASTIC"/>
    <property type="match status" value="1"/>
</dbReference>
<keyword evidence="4" id="KW-0575">Peroxidase</keyword>
<dbReference type="InterPro" id="IPR036938">
    <property type="entry name" value="PAP2/HPO_sf"/>
</dbReference>
<evidence type="ECO:0000256" key="1">
    <source>
        <dbReference type="ARBA" id="ARBA00022801"/>
    </source>
</evidence>
<keyword evidence="1" id="KW-0378">Hydrolase</keyword>
<feature type="transmembrane region" description="Helical" evidence="2">
    <location>
        <begin position="249"/>
        <end position="271"/>
    </location>
</feature>